<reference evidence="2 3" key="1">
    <citation type="submission" date="2020-07" db="EMBL/GenBank/DDBJ databases">
        <title>Transfer of Campylobacter canadensis to the novel genus Avispirillum gen. nov., that also includes two novel species recovered from migratory waterfowl: Avispirillum anseris sp. nov. and Avispirillum brantae sp. nov.</title>
        <authorList>
            <person name="Miller W.G."/>
            <person name="Chapman M.H."/>
            <person name="Yee E."/>
            <person name="Inglis G.D."/>
        </authorList>
    </citation>
    <scope>NUCLEOTIDE SEQUENCE [LARGE SCALE GENOMIC DNA]</scope>
    <source>
        <strain evidence="2 3">L283</strain>
    </source>
</reference>
<proteinExistence type="predicted"/>
<dbReference type="Gene3D" id="3.30.300.130">
    <property type="entry name" value="Fe-S cluster assembly (FSCA)"/>
    <property type="match status" value="1"/>
</dbReference>
<dbReference type="Pfam" id="PF01883">
    <property type="entry name" value="FeS_assembly_P"/>
    <property type="match status" value="1"/>
</dbReference>
<keyword evidence="3" id="KW-1185">Reference proteome</keyword>
<dbReference type="EMBL" id="JACGBB010000012">
    <property type="protein sequence ID" value="MBZ7987676.1"/>
    <property type="molecule type" value="Genomic_DNA"/>
</dbReference>
<dbReference type="InterPro" id="IPR002744">
    <property type="entry name" value="MIP18-like"/>
</dbReference>
<comment type="caution">
    <text evidence="2">The sequence shown here is derived from an EMBL/GenBank/DDBJ whole genome shotgun (WGS) entry which is preliminary data.</text>
</comment>
<evidence type="ECO:0000313" key="3">
    <source>
        <dbReference type="Proteomes" id="UP000786183"/>
    </source>
</evidence>
<protein>
    <submittedName>
        <fullName evidence="2">Metal-sulfur cluster assembly factor</fullName>
    </submittedName>
</protein>
<dbReference type="PANTHER" id="PTHR42831">
    <property type="entry name" value="FE-S PROTEIN MATURATION AUXILIARY FACTOR YITW"/>
    <property type="match status" value="1"/>
</dbReference>
<dbReference type="InterPro" id="IPR052339">
    <property type="entry name" value="Fe-S_Maturation_MIP18"/>
</dbReference>
<dbReference type="PANTHER" id="PTHR42831:SF1">
    <property type="entry name" value="FE-S PROTEIN MATURATION AUXILIARY FACTOR YITW"/>
    <property type="match status" value="1"/>
</dbReference>
<dbReference type="SUPFAM" id="SSF117916">
    <property type="entry name" value="Fe-S cluster assembly (FSCA) domain-like"/>
    <property type="match status" value="1"/>
</dbReference>
<sequence length="97" mass="10791">MIKKIISAINEVIDPEVGFSVVELGLIYNVEFNSGDCIVTMSLSTKSCPMHEMILDWVKNAALSVEGVNSCEINLVFEPAWEISFASDEVKKELSFF</sequence>
<accession>A0ABS7WSE0</accession>
<evidence type="ECO:0000313" key="2">
    <source>
        <dbReference type="EMBL" id="MBZ7987676.1"/>
    </source>
</evidence>
<evidence type="ECO:0000259" key="1">
    <source>
        <dbReference type="Pfam" id="PF01883"/>
    </source>
</evidence>
<dbReference type="Proteomes" id="UP000786183">
    <property type="component" value="Unassembled WGS sequence"/>
</dbReference>
<dbReference type="InterPro" id="IPR034904">
    <property type="entry name" value="FSCA_dom_sf"/>
</dbReference>
<dbReference type="RefSeq" id="WP_172233973.1">
    <property type="nucleotide sequence ID" value="NZ_CP035946.1"/>
</dbReference>
<gene>
    <name evidence="2" type="ORF">AVCANL283_06130</name>
</gene>
<name>A0ABS7WSE0_9BACT</name>
<feature type="domain" description="MIP18 family-like" evidence="1">
    <location>
        <begin position="4"/>
        <end position="74"/>
    </location>
</feature>
<organism evidence="2 3">
    <name type="scientific">Campylobacter canadensis</name>
    <dbReference type="NCBI Taxonomy" id="449520"/>
    <lineage>
        <taxon>Bacteria</taxon>
        <taxon>Pseudomonadati</taxon>
        <taxon>Campylobacterota</taxon>
        <taxon>Epsilonproteobacteria</taxon>
        <taxon>Campylobacterales</taxon>
        <taxon>Campylobacteraceae</taxon>
        <taxon>Campylobacter</taxon>
    </lineage>
</organism>